<dbReference type="VEuPathDB" id="TriTrypDB:ADEAN_000278800"/>
<gene>
    <name evidence="1" type="ORF">ADEAN_000278800</name>
</gene>
<keyword evidence="2" id="KW-1185">Reference proteome</keyword>
<evidence type="ECO:0000313" key="1">
    <source>
        <dbReference type="EMBL" id="CAD2215333.1"/>
    </source>
</evidence>
<dbReference type="EMBL" id="LR877148">
    <property type="protein sequence ID" value="CAD2215333.1"/>
    <property type="molecule type" value="Genomic_DNA"/>
</dbReference>
<dbReference type="AlphaFoldDB" id="A0A7G2C991"/>
<organism evidence="1 2">
    <name type="scientific">Angomonas deanei</name>
    <dbReference type="NCBI Taxonomy" id="59799"/>
    <lineage>
        <taxon>Eukaryota</taxon>
        <taxon>Discoba</taxon>
        <taxon>Euglenozoa</taxon>
        <taxon>Kinetoplastea</taxon>
        <taxon>Metakinetoplastina</taxon>
        <taxon>Trypanosomatida</taxon>
        <taxon>Trypanosomatidae</taxon>
        <taxon>Strigomonadinae</taxon>
        <taxon>Angomonas</taxon>
    </lineage>
</organism>
<dbReference type="Proteomes" id="UP000515908">
    <property type="component" value="Chromosome 04"/>
</dbReference>
<name>A0A7G2C991_9TRYP</name>
<sequence length="277" mass="31275">MVGQLTAVSWELWHKQARGSDDCGVYMTLAFLFDSLSMSYQTPLPRATVAKFRQLFTKALGNKAVDLLTECKKLLSPSKPTVPIHGGAPDVPEVNPFAAHIDEVRRIADKEHRKFCRHQVTYNLIGRALIRMATGGRTGIGYVDRILSLPKEPQGDDGSSLWKFLETKDVTLRTQHPPRSGSNEVRVTKESSKPEVMLRRAASGGVSFPKLTLDEFVLNRHHYRFWAGATVDADGCYRLSTVREECVVGLYCPSYWKDHKDRQYIIQSQYSRGIKFA</sequence>
<evidence type="ECO:0000313" key="2">
    <source>
        <dbReference type="Proteomes" id="UP000515908"/>
    </source>
</evidence>
<reference evidence="1 2" key="1">
    <citation type="submission" date="2020-08" db="EMBL/GenBank/DDBJ databases">
        <authorList>
            <person name="Newling K."/>
            <person name="Davey J."/>
            <person name="Forrester S."/>
        </authorList>
    </citation>
    <scope>NUCLEOTIDE SEQUENCE [LARGE SCALE GENOMIC DNA]</scope>
    <source>
        <strain evidence="2">Crithidia deanei Carvalho (ATCC PRA-265)</strain>
    </source>
</reference>
<accession>A0A7G2C991</accession>
<proteinExistence type="predicted"/>
<protein>
    <submittedName>
        <fullName evidence="1">Uncharacterized protein</fullName>
    </submittedName>
</protein>